<dbReference type="EMBL" id="LR796189">
    <property type="protein sequence ID" value="CAB4125623.1"/>
    <property type="molecule type" value="Genomic_DNA"/>
</dbReference>
<protein>
    <submittedName>
        <fullName evidence="1">Uncharacterized protein</fullName>
    </submittedName>
</protein>
<reference evidence="1" key="1">
    <citation type="submission" date="2020-04" db="EMBL/GenBank/DDBJ databases">
        <authorList>
            <person name="Chiriac C."/>
            <person name="Salcher M."/>
            <person name="Ghai R."/>
            <person name="Kavagutti S V."/>
        </authorList>
    </citation>
    <scope>NUCLEOTIDE SEQUENCE</scope>
</reference>
<sequence>MQRPTRDPDFTWKQFTSGSAPHDLEFWFYEEIAHDVFQNILFRTSIKNGAIYNSNGNIFIPKIQNGYQKYLRETEREIESILIGDDYV</sequence>
<name>A0A6J5KXH1_9CAUD</name>
<evidence type="ECO:0000313" key="1">
    <source>
        <dbReference type="EMBL" id="CAB4125623.1"/>
    </source>
</evidence>
<gene>
    <name evidence="1" type="ORF">UFOVP53_184</name>
</gene>
<accession>A0A6J5KXH1</accession>
<organism evidence="1">
    <name type="scientific">uncultured Caudovirales phage</name>
    <dbReference type="NCBI Taxonomy" id="2100421"/>
    <lineage>
        <taxon>Viruses</taxon>
        <taxon>Duplodnaviria</taxon>
        <taxon>Heunggongvirae</taxon>
        <taxon>Uroviricota</taxon>
        <taxon>Caudoviricetes</taxon>
        <taxon>Peduoviridae</taxon>
        <taxon>Maltschvirus</taxon>
        <taxon>Maltschvirus maltsch</taxon>
    </lineage>
</organism>
<proteinExistence type="predicted"/>